<proteinExistence type="predicted"/>
<protein>
    <recommendedName>
        <fullName evidence="3">Grasp-with-spasm system SPASM domain peptide maturase</fullName>
    </recommendedName>
</protein>
<gene>
    <name evidence="1" type="ORF">REB14_07230</name>
</gene>
<evidence type="ECO:0000313" key="2">
    <source>
        <dbReference type="Proteomes" id="UP001260959"/>
    </source>
</evidence>
<evidence type="ECO:0000313" key="1">
    <source>
        <dbReference type="EMBL" id="MDR4951959.1"/>
    </source>
</evidence>
<organism evidence="1 2">
    <name type="scientific">Chryseobacterium metallicongregator</name>
    <dbReference type="NCBI Taxonomy" id="3073042"/>
    <lineage>
        <taxon>Bacteria</taxon>
        <taxon>Pseudomonadati</taxon>
        <taxon>Bacteroidota</taxon>
        <taxon>Flavobacteriia</taxon>
        <taxon>Flavobacteriales</taxon>
        <taxon>Weeksellaceae</taxon>
        <taxon>Chryseobacterium group</taxon>
        <taxon>Chryseobacterium</taxon>
    </lineage>
</organism>
<keyword evidence="2" id="KW-1185">Reference proteome</keyword>
<reference evidence="1 2" key="1">
    <citation type="submission" date="2023-08" db="EMBL/GenBank/DDBJ databases">
        <authorList>
            <person name="Maltman C."/>
        </authorList>
    </citation>
    <scope>NUCLEOTIDE SEQUENCE [LARGE SCALE GENOMIC DNA]</scope>
    <source>
        <strain evidence="1 2">ES2</strain>
    </source>
</reference>
<evidence type="ECO:0008006" key="3">
    <source>
        <dbReference type="Google" id="ProtNLM"/>
    </source>
</evidence>
<name>A0ABU1E2E1_9FLAO</name>
<dbReference type="Proteomes" id="UP001260959">
    <property type="component" value="Unassembled WGS sequence"/>
</dbReference>
<sequence length="332" mass="38941">MNKNKYVRVFTDCYLVDGDNGYLIYDLSRQKLLSISQTAYNVLKEIDGKRIDSIISKFGNGIIDIIDYFLTEEVCFLTDSPTNFPKISEDIHFENECYSAILEIGTSTNYDYVEVINELNQLGCQMLMLSIKSDSNITSEEILNIFNATTNSFLRCIDVVVPSSFENIFSMDFFNHNIRITSVTYLGSKQFKTEENKNYVLIKRVKDEELNWTEKFVRSNFTFTLKSFMESKKYNIALNRKICIDEFGYIRNYINHQEHFGNLSDTTTSISQVFRSPEFQKKWEVSNDLIEKCKLCKFRYCCFSNTDLHYSNEKWYKVNSCENFEPVKENAK</sequence>
<accession>A0ABU1E2E1</accession>
<dbReference type="RefSeq" id="WP_079240463.1">
    <property type="nucleotide sequence ID" value="NZ_JAVIXS010000004.1"/>
</dbReference>
<comment type="caution">
    <text evidence="1">The sequence shown here is derived from an EMBL/GenBank/DDBJ whole genome shotgun (WGS) entry which is preliminary data.</text>
</comment>
<dbReference type="EMBL" id="JAVIXS010000004">
    <property type="protein sequence ID" value="MDR4951959.1"/>
    <property type="molecule type" value="Genomic_DNA"/>
</dbReference>